<dbReference type="GO" id="GO:0015689">
    <property type="term" value="P:molybdate ion transport"/>
    <property type="evidence" value="ECO:0007669"/>
    <property type="project" value="InterPro"/>
</dbReference>
<dbReference type="GO" id="GO:1901359">
    <property type="term" value="F:tungstate binding"/>
    <property type="evidence" value="ECO:0007669"/>
    <property type="project" value="UniProtKB-ARBA"/>
</dbReference>
<organism evidence="8 9">
    <name type="scientific">Noviherbaspirillum galbum</name>
    <dbReference type="NCBI Taxonomy" id="2709383"/>
    <lineage>
        <taxon>Bacteria</taxon>
        <taxon>Pseudomonadati</taxon>
        <taxon>Pseudomonadota</taxon>
        <taxon>Betaproteobacteria</taxon>
        <taxon>Burkholderiales</taxon>
        <taxon>Oxalobacteraceae</taxon>
        <taxon>Noviherbaspirillum</taxon>
    </lineage>
</organism>
<dbReference type="Pfam" id="PF13531">
    <property type="entry name" value="SBP_bac_11"/>
    <property type="match status" value="1"/>
</dbReference>
<dbReference type="NCBIfam" id="TIGR01256">
    <property type="entry name" value="modA"/>
    <property type="match status" value="1"/>
</dbReference>
<evidence type="ECO:0000256" key="5">
    <source>
        <dbReference type="ARBA" id="ARBA00062515"/>
    </source>
</evidence>
<dbReference type="SUPFAM" id="SSF53850">
    <property type="entry name" value="Periplasmic binding protein-like II"/>
    <property type="match status" value="1"/>
</dbReference>
<dbReference type="CDD" id="cd13539">
    <property type="entry name" value="PBP2_AvModA"/>
    <property type="match status" value="1"/>
</dbReference>
<comment type="similarity">
    <text evidence="1">Belongs to the bacterial solute-binding protein ModA family.</text>
</comment>
<dbReference type="InterPro" id="IPR005950">
    <property type="entry name" value="ModA"/>
</dbReference>
<evidence type="ECO:0000256" key="2">
    <source>
        <dbReference type="ARBA" id="ARBA00022505"/>
    </source>
</evidence>
<feature type="chain" id="PRO_5025370895" evidence="7">
    <location>
        <begin position="23"/>
        <end position="250"/>
    </location>
</feature>
<dbReference type="Proteomes" id="UP000482155">
    <property type="component" value="Unassembled WGS sequence"/>
</dbReference>
<dbReference type="GO" id="GO:0046872">
    <property type="term" value="F:metal ion binding"/>
    <property type="evidence" value="ECO:0007669"/>
    <property type="project" value="UniProtKB-KW"/>
</dbReference>
<dbReference type="FunFam" id="3.40.190.10:FF:000035">
    <property type="entry name" value="Molybdate ABC transporter substrate-binding protein"/>
    <property type="match status" value="1"/>
</dbReference>
<comment type="caution">
    <text evidence="8">The sequence shown here is derived from an EMBL/GenBank/DDBJ whole genome shotgun (WGS) entry which is preliminary data.</text>
</comment>
<evidence type="ECO:0000256" key="3">
    <source>
        <dbReference type="ARBA" id="ARBA00022723"/>
    </source>
</evidence>
<dbReference type="EMBL" id="JAAIVB010000013">
    <property type="protein sequence ID" value="NEX60603.1"/>
    <property type="molecule type" value="Genomic_DNA"/>
</dbReference>
<keyword evidence="4 7" id="KW-0732">Signal</keyword>
<evidence type="ECO:0000313" key="8">
    <source>
        <dbReference type="EMBL" id="NEX60603.1"/>
    </source>
</evidence>
<reference evidence="8 9" key="1">
    <citation type="submission" date="2020-02" db="EMBL/GenBank/DDBJ databases">
        <authorList>
            <person name="Kim M.K."/>
        </authorList>
    </citation>
    <scope>NUCLEOTIDE SEQUENCE [LARGE SCALE GENOMIC DNA]</scope>
    <source>
        <strain evidence="8 9">17J57-3</strain>
    </source>
</reference>
<dbReference type="GO" id="GO:0030973">
    <property type="term" value="F:molybdate ion binding"/>
    <property type="evidence" value="ECO:0007669"/>
    <property type="project" value="InterPro"/>
</dbReference>
<feature type="binding site" evidence="6">
    <location>
        <position position="167"/>
    </location>
    <ligand>
        <name>molybdate</name>
        <dbReference type="ChEBI" id="CHEBI:36264"/>
    </ligand>
</feature>
<evidence type="ECO:0000256" key="4">
    <source>
        <dbReference type="ARBA" id="ARBA00022729"/>
    </source>
</evidence>
<gene>
    <name evidence="8" type="primary">modA</name>
    <name evidence="8" type="ORF">G3574_05900</name>
</gene>
<name>A0A6B3SIS8_9BURK</name>
<comment type="subunit">
    <text evidence="5">The complex is composed of two ATP-binding proteins (ModC), two transmembrane proteins (ModB) and a solute-binding protein (ModA).</text>
</comment>
<evidence type="ECO:0000313" key="9">
    <source>
        <dbReference type="Proteomes" id="UP000482155"/>
    </source>
</evidence>
<dbReference type="PANTHER" id="PTHR30632">
    <property type="entry name" value="MOLYBDATE-BINDING PERIPLASMIC PROTEIN"/>
    <property type="match status" value="1"/>
</dbReference>
<evidence type="ECO:0000256" key="7">
    <source>
        <dbReference type="SAM" id="SignalP"/>
    </source>
</evidence>
<dbReference type="PIRSF" id="PIRSF004846">
    <property type="entry name" value="ModA"/>
    <property type="match status" value="1"/>
</dbReference>
<keyword evidence="2 6" id="KW-0500">Molybdenum</keyword>
<dbReference type="InterPro" id="IPR044084">
    <property type="entry name" value="AvModA-like_subst-bd"/>
</dbReference>
<dbReference type="InterPro" id="IPR050682">
    <property type="entry name" value="ModA/WtpA"/>
</dbReference>
<accession>A0A6B3SIS8</accession>
<dbReference type="PANTHER" id="PTHR30632:SF14">
    <property type="entry name" value="TUNGSTATE_MOLYBDATE_CHROMATE-BINDING PROTEIN MODA"/>
    <property type="match status" value="1"/>
</dbReference>
<feature type="signal peptide" evidence="7">
    <location>
        <begin position="1"/>
        <end position="22"/>
    </location>
</feature>
<sequence>MIRRILSFVCILLLLATQASHAGEVAVAVAANFTTPMKKLAETFEQETGHRVRMTAGSTGKFYAQIRNGAPFDVLLAADAETPEKLEKEGLGVAGTRFTYAVGRLALWSPRAGMVDDRGEVLKKGGFAHLAIANPKLAPYGVAAMDTLRALGVLGEVQDKLVLGENIAQTFQFVASGSAELGFVALSQITEDGQRKPGSAWIVPANLHAPIRQETILLQRGKGNAAAEALLRYLNTEPAKNLIRQSGYSL</sequence>
<proteinExistence type="inferred from homology"/>
<keyword evidence="3 6" id="KW-0479">Metal-binding</keyword>
<feature type="binding site" evidence="6">
    <location>
        <position position="59"/>
    </location>
    <ligand>
        <name>molybdate</name>
        <dbReference type="ChEBI" id="CHEBI:36264"/>
    </ligand>
</feature>
<keyword evidence="9" id="KW-1185">Reference proteome</keyword>
<evidence type="ECO:0000256" key="6">
    <source>
        <dbReference type="PIRSR" id="PIRSR004846-1"/>
    </source>
</evidence>
<dbReference type="AlphaFoldDB" id="A0A6B3SIS8"/>
<dbReference type="RefSeq" id="WP_163961099.1">
    <property type="nucleotide sequence ID" value="NZ_JAAIVB010000013.1"/>
</dbReference>
<evidence type="ECO:0000256" key="1">
    <source>
        <dbReference type="ARBA" id="ARBA00009175"/>
    </source>
</evidence>
<protein>
    <submittedName>
        <fullName evidence="8">Molybdate ABC transporter substrate-binding protein</fullName>
    </submittedName>
</protein>
<dbReference type="Gene3D" id="3.40.190.10">
    <property type="entry name" value="Periplasmic binding protein-like II"/>
    <property type="match status" value="2"/>
</dbReference>